<feature type="signal peptide" evidence="2">
    <location>
        <begin position="1"/>
        <end position="22"/>
    </location>
</feature>
<feature type="chain" id="PRO_5035219440" description="Secreted protein" evidence="2">
    <location>
        <begin position="23"/>
        <end position="104"/>
    </location>
</feature>
<gene>
    <name evidence="3" type="ORF">H0I76_08910</name>
</gene>
<accession>A0A8J7M841</accession>
<evidence type="ECO:0008006" key="5">
    <source>
        <dbReference type="Google" id="ProtNLM"/>
    </source>
</evidence>
<dbReference type="EMBL" id="JAEHHL010000004">
    <property type="protein sequence ID" value="MBK0399309.1"/>
    <property type="molecule type" value="Genomic_DNA"/>
</dbReference>
<evidence type="ECO:0000313" key="4">
    <source>
        <dbReference type="Proteomes" id="UP000655420"/>
    </source>
</evidence>
<proteinExistence type="predicted"/>
<protein>
    <recommendedName>
        <fullName evidence="5">Secreted protein</fullName>
    </recommendedName>
</protein>
<dbReference type="Proteomes" id="UP000655420">
    <property type="component" value="Unassembled WGS sequence"/>
</dbReference>
<reference evidence="3" key="1">
    <citation type="submission" date="2020-12" db="EMBL/GenBank/DDBJ databases">
        <title>Bacterial taxonomy.</title>
        <authorList>
            <person name="Pan X."/>
        </authorList>
    </citation>
    <scope>NUCLEOTIDE SEQUENCE</scope>
    <source>
        <strain evidence="3">M0105</strain>
    </source>
</reference>
<dbReference type="AlphaFoldDB" id="A0A8J7M841"/>
<feature type="region of interest" description="Disordered" evidence="1">
    <location>
        <begin position="41"/>
        <end position="104"/>
    </location>
</feature>
<comment type="caution">
    <text evidence="3">The sequence shown here is derived from an EMBL/GenBank/DDBJ whole genome shotgun (WGS) entry which is preliminary data.</text>
</comment>
<sequence>MKYACSGSLALFFLLSPLLATAQVATGGATSDVVKEVAPTGETMAVPEAPPGSATESTVENEVDQQIKDAEKSVDEAEKDLQGGGTLMQGEIPEPTPTVPSTGG</sequence>
<organism evidence="3 4">
    <name type="scientific">Thermohalobaculum xanthum</name>
    <dbReference type="NCBI Taxonomy" id="2753746"/>
    <lineage>
        <taxon>Bacteria</taxon>
        <taxon>Pseudomonadati</taxon>
        <taxon>Pseudomonadota</taxon>
        <taxon>Alphaproteobacteria</taxon>
        <taxon>Rhodobacterales</taxon>
        <taxon>Paracoccaceae</taxon>
        <taxon>Thermohalobaculum</taxon>
    </lineage>
</organism>
<dbReference type="RefSeq" id="WP_200609412.1">
    <property type="nucleotide sequence ID" value="NZ_JAEHHL010000004.1"/>
</dbReference>
<evidence type="ECO:0000313" key="3">
    <source>
        <dbReference type="EMBL" id="MBK0399309.1"/>
    </source>
</evidence>
<feature type="compositionally biased region" description="Basic and acidic residues" evidence="1">
    <location>
        <begin position="65"/>
        <end position="81"/>
    </location>
</feature>
<keyword evidence="4" id="KW-1185">Reference proteome</keyword>
<name>A0A8J7M841_9RHOB</name>
<keyword evidence="2" id="KW-0732">Signal</keyword>
<evidence type="ECO:0000256" key="2">
    <source>
        <dbReference type="SAM" id="SignalP"/>
    </source>
</evidence>
<evidence type="ECO:0000256" key="1">
    <source>
        <dbReference type="SAM" id="MobiDB-lite"/>
    </source>
</evidence>